<dbReference type="Pfam" id="PF10076">
    <property type="entry name" value="Phage_Mu_Gp48"/>
    <property type="match status" value="1"/>
</dbReference>
<name>A0A1D9LI42_9NEIS</name>
<accession>A0A1D9LI42</accession>
<dbReference type="STRING" id="1108595.BKX93_13735"/>
<dbReference type="Proteomes" id="UP000178776">
    <property type="component" value="Chromosome"/>
</dbReference>
<dbReference type="GeneID" id="68842269"/>
<sequence>MTPQPPYQDLLTRLLPPVSYRPDGPRLQAELASEGAALDRTQNSARQLAGAVTPQQAEAMLPDWERVCGLTPPPDAPYQQRQQAVLAKLAETGGLSIPYFTRLAAGMGYKIQIAEPQPFRAGVNRAGQQLWSADIPWVWQVTVFGSKVRPYQFRAGQSLAGERLCAFGDPRLEELFNDLKPAHTFVYFAYQP</sequence>
<organism evidence="1 2">
    <name type="scientific">Chromobacterium vaccinii</name>
    <dbReference type="NCBI Taxonomy" id="1108595"/>
    <lineage>
        <taxon>Bacteria</taxon>
        <taxon>Pseudomonadati</taxon>
        <taxon>Pseudomonadota</taxon>
        <taxon>Betaproteobacteria</taxon>
        <taxon>Neisseriales</taxon>
        <taxon>Chromobacteriaceae</taxon>
        <taxon>Chromobacterium</taxon>
    </lineage>
</organism>
<dbReference type="InterPro" id="IPR018755">
    <property type="entry name" value="Phage_Mu_Gp48"/>
</dbReference>
<dbReference type="RefSeq" id="WP_031295412.1">
    <property type="nucleotide sequence ID" value="NZ_CP017707.1"/>
</dbReference>
<dbReference type="KEGG" id="cvc:BKX93_13735"/>
<evidence type="ECO:0000313" key="2">
    <source>
        <dbReference type="Proteomes" id="UP000178776"/>
    </source>
</evidence>
<gene>
    <name evidence="1" type="ORF">BKX93_13735</name>
</gene>
<reference evidence="1 2" key="1">
    <citation type="submission" date="2016-10" db="EMBL/GenBank/DDBJ databases">
        <title>Chromobacterium muskegensis sp. nov., an insecticidal bacterium isolated from Sphagnum bogs.</title>
        <authorList>
            <person name="Sparks M.E."/>
            <person name="Blackburn M.B."/>
            <person name="Gundersen-Rindal D.E."/>
            <person name="Mitchell A."/>
            <person name="Farrar R."/>
            <person name="Kuhar D."/>
        </authorList>
    </citation>
    <scope>NUCLEOTIDE SEQUENCE [LARGE SCALE GENOMIC DNA]</scope>
    <source>
        <strain evidence="1 2">21-1</strain>
    </source>
</reference>
<protein>
    <submittedName>
        <fullName evidence="1">Phage tail protein</fullName>
    </submittedName>
</protein>
<dbReference type="AlphaFoldDB" id="A0A1D9LI42"/>
<evidence type="ECO:0000313" key="1">
    <source>
        <dbReference type="EMBL" id="AOZ50946.1"/>
    </source>
</evidence>
<dbReference type="EMBL" id="CP017707">
    <property type="protein sequence ID" value="AOZ50946.1"/>
    <property type="molecule type" value="Genomic_DNA"/>
</dbReference>
<proteinExistence type="predicted"/>